<dbReference type="SUPFAM" id="SSF46565">
    <property type="entry name" value="Chaperone J-domain"/>
    <property type="match status" value="1"/>
</dbReference>
<dbReference type="InParanoid" id="A0A2K1IPB3"/>
<dbReference type="Gene3D" id="1.10.287.110">
    <property type="entry name" value="DnaJ domain"/>
    <property type="match status" value="1"/>
</dbReference>
<proteinExistence type="predicted"/>
<gene>
    <name evidence="2" type="ORF">PHYPA_027440</name>
</gene>
<dbReference type="EnsemblPlants" id="Pp3c22_22330V3.1">
    <property type="protein sequence ID" value="PAC:32904906.CDS.1"/>
    <property type="gene ID" value="Pp3c22_22330"/>
</dbReference>
<protein>
    <recommendedName>
        <fullName evidence="1">J domain-containing protein</fullName>
    </recommendedName>
</protein>
<dbReference type="PANTHER" id="PTHR24074">
    <property type="entry name" value="CO-CHAPERONE PROTEIN DJLA"/>
    <property type="match status" value="1"/>
</dbReference>
<keyword evidence="4" id="KW-1185">Reference proteome</keyword>
<name>A0A2K1IPB3_PHYPA</name>
<dbReference type="FunFam" id="1.10.287.110:FF:000206">
    <property type="entry name" value="Predicted protein"/>
    <property type="match status" value="1"/>
</dbReference>
<dbReference type="InterPro" id="IPR001623">
    <property type="entry name" value="DnaJ_domain"/>
</dbReference>
<dbReference type="SMART" id="SM00271">
    <property type="entry name" value="DnaJ"/>
    <property type="match status" value="1"/>
</dbReference>
<sequence>MTLGRGFLDRHCFSPVQLTQPSKSSSKNLMVKASSGSVYLDAPTAADYGRILGIGPNATKSEVKAAYRKLALHCHPDVSKSGESCEAKFIEVHRAYESLIAVAPSGNQSQRNYTYSTCSSKISVYNTCEAESVLGGAVKGDDPRVACLQSLIDGTHVEIPEDYSRYYSNLRQYFKASRKTGYNYFQGNW</sequence>
<feature type="domain" description="J" evidence="1">
    <location>
        <begin position="47"/>
        <end position="117"/>
    </location>
</feature>
<dbReference type="Gramene" id="Pp3c22_22330V3.1">
    <property type="protein sequence ID" value="PAC:32904906.CDS.1"/>
    <property type="gene ID" value="Pp3c22_22330"/>
</dbReference>
<evidence type="ECO:0000259" key="1">
    <source>
        <dbReference type="PROSITE" id="PS50076"/>
    </source>
</evidence>
<dbReference type="STRING" id="3218.A0A2K1IPB3"/>
<dbReference type="Proteomes" id="UP000006727">
    <property type="component" value="Chromosome 22"/>
</dbReference>
<dbReference type="InterPro" id="IPR050817">
    <property type="entry name" value="DjlA_DnaK_co-chaperone"/>
</dbReference>
<evidence type="ECO:0000313" key="4">
    <source>
        <dbReference type="Proteomes" id="UP000006727"/>
    </source>
</evidence>
<organism evidence="2">
    <name type="scientific">Physcomitrium patens</name>
    <name type="common">Spreading-leaved earth moss</name>
    <name type="synonym">Physcomitrella patens</name>
    <dbReference type="NCBI Taxonomy" id="3218"/>
    <lineage>
        <taxon>Eukaryota</taxon>
        <taxon>Viridiplantae</taxon>
        <taxon>Streptophyta</taxon>
        <taxon>Embryophyta</taxon>
        <taxon>Bryophyta</taxon>
        <taxon>Bryophytina</taxon>
        <taxon>Bryopsida</taxon>
        <taxon>Funariidae</taxon>
        <taxon>Funariales</taxon>
        <taxon>Funariaceae</taxon>
        <taxon>Physcomitrium</taxon>
    </lineage>
</organism>
<evidence type="ECO:0000313" key="3">
    <source>
        <dbReference type="EnsemblPlants" id="PAC:32904906.CDS.1"/>
    </source>
</evidence>
<evidence type="ECO:0000313" key="2">
    <source>
        <dbReference type="EMBL" id="PNR31123.1"/>
    </source>
</evidence>
<dbReference type="Gramene" id="Pp3c22_22330V3.2">
    <property type="protein sequence ID" value="PAC:32904907.CDS.1"/>
    <property type="gene ID" value="Pp3c22_22330"/>
</dbReference>
<dbReference type="InterPro" id="IPR036869">
    <property type="entry name" value="J_dom_sf"/>
</dbReference>
<dbReference type="PROSITE" id="PS50076">
    <property type="entry name" value="DNAJ_2"/>
    <property type="match status" value="1"/>
</dbReference>
<dbReference type="EMBL" id="ABEU02000022">
    <property type="protein sequence ID" value="PNR31123.1"/>
    <property type="molecule type" value="Genomic_DNA"/>
</dbReference>
<dbReference type="AlphaFoldDB" id="A0A2K1IPB3"/>
<dbReference type="PRINTS" id="PR00625">
    <property type="entry name" value="JDOMAIN"/>
</dbReference>
<dbReference type="Pfam" id="PF00226">
    <property type="entry name" value="DnaJ"/>
    <property type="match status" value="1"/>
</dbReference>
<dbReference type="CDD" id="cd06257">
    <property type="entry name" value="DnaJ"/>
    <property type="match status" value="1"/>
</dbReference>
<reference evidence="2 4" key="1">
    <citation type="journal article" date="2008" name="Science">
        <title>The Physcomitrella genome reveals evolutionary insights into the conquest of land by plants.</title>
        <authorList>
            <person name="Rensing S."/>
            <person name="Lang D."/>
            <person name="Zimmer A."/>
            <person name="Terry A."/>
            <person name="Salamov A."/>
            <person name="Shapiro H."/>
            <person name="Nishiyama T."/>
            <person name="Perroud P.-F."/>
            <person name="Lindquist E."/>
            <person name="Kamisugi Y."/>
            <person name="Tanahashi T."/>
            <person name="Sakakibara K."/>
            <person name="Fujita T."/>
            <person name="Oishi K."/>
            <person name="Shin-I T."/>
            <person name="Kuroki Y."/>
            <person name="Toyoda A."/>
            <person name="Suzuki Y."/>
            <person name="Hashimoto A."/>
            <person name="Yamaguchi K."/>
            <person name="Sugano A."/>
            <person name="Kohara Y."/>
            <person name="Fujiyama A."/>
            <person name="Anterola A."/>
            <person name="Aoki S."/>
            <person name="Ashton N."/>
            <person name="Barbazuk W.B."/>
            <person name="Barker E."/>
            <person name="Bennetzen J."/>
            <person name="Bezanilla M."/>
            <person name="Blankenship R."/>
            <person name="Cho S.H."/>
            <person name="Dutcher S."/>
            <person name="Estelle M."/>
            <person name="Fawcett J.A."/>
            <person name="Gundlach H."/>
            <person name="Hanada K."/>
            <person name="Heyl A."/>
            <person name="Hicks K.A."/>
            <person name="Hugh J."/>
            <person name="Lohr M."/>
            <person name="Mayer K."/>
            <person name="Melkozernov A."/>
            <person name="Murata T."/>
            <person name="Nelson D."/>
            <person name="Pils B."/>
            <person name="Prigge M."/>
            <person name="Reiss B."/>
            <person name="Renner T."/>
            <person name="Rombauts S."/>
            <person name="Rushton P."/>
            <person name="Sanderfoot A."/>
            <person name="Schween G."/>
            <person name="Shiu S.-H."/>
            <person name="Stueber K."/>
            <person name="Theodoulou F.L."/>
            <person name="Tu H."/>
            <person name="Van de Peer Y."/>
            <person name="Verrier P.J."/>
            <person name="Waters E."/>
            <person name="Wood A."/>
            <person name="Yang L."/>
            <person name="Cove D."/>
            <person name="Cuming A."/>
            <person name="Hasebe M."/>
            <person name="Lucas S."/>
            <person name="Mishler D.B."/>
            <person name="Reski R."/>
            <person name="Grigoriev I."/>
            <person name="Quatrano R.S."/>
            <person name="Boore J.L."/>
        </authorList>
    </citation>
    <scope>NUCLEOTIDE SEQUENCE [LARGE SCALE GENOMIC DNA]</scope>
    <source>
        <strain evidence="3 4">cv. Gransden 2004</strain>
    </source>
</reference>
<dbReference type="PaxDb" id="3218-PP1S100_193V6.1"/>
<dbReference type="EnsemblPlants" id="Pp3c22_22330V3.2">
    <property type="protein sequence ID" value="PAC:32904907.CDS.1"/>
    <property type="gene ID" value="Pp3c22_22330"/>
</dbReference>
<reference evidence="3" key="3">
    <citation type="submission" date="2020-12" db="UniProtKB">
        <authorList>
            <consortium name="EnsemblPlants"/>
        </authorList>
    </citation>
    <scope>IDENTIFICATION</scope>
</reference>
<reference evidence="2 4" key="2">
    <citation type="journal article" date="2018" name="Plant J.">
        <title>The Physcomitrella patens chromosome-scale assembly reveals moss genome structure and evolution.</title>
        <authorList>
            <person name="Lang D."/>
            <person name="Ullrich K.K."/>
            <person name="Murat F."/>
            <person name="Fuchs J."/>
            <person name="Jenkins J."/>
            <person name="Haas F.B."/>
            <person name="Piednoel M."/>
            <person name="Gundlach H."/>
            <person name="Van Bel M."/>
            <person name="Meyberg R."/>
            <person name="Vives C."/>
            <person name="Morata J."/>
            <person name="Symeonidi A."/>
            <person name="Hiss M."/>
            <person name="Muchero W."/>
            <person name="Kamisugi Y."/>
            <person name="Saleh O."/>
            <person name="Blanc G."/>
            <person name="Decker E.L."/>
            <person name="van Gessel N."/>
            <person name="Grimwood J."/>
            <person name="Hayes R.D."/>
            <person name="Graham S.W."/>
            <person name="Gunter L.E."/>
            <person name="McDaniel S.F."/>
            <person name="Hoernstein S.N.W."/>
            <person name="Larsson A."/>
            <person name="Li F.W."/>
            <person name="Perroud P.F."/>
            <person name="Phillips J."/>
            <person name="Ranjan P."/>
            <person name="Rokshar D.S."/>
            <person name="Rothfels C.J."/>
            <person name="Schneider L."/>
            <person name="Shu S."/>
            <person name="Stevenson D.W."/>
            <person name="Thummler F."/>
            <person name="Tillich M."/>
            <person name="Villarreal Aguilar J.C."/>
            <person name="Widiez T."/>
            <person name="Wong G.K."/>
            <person name="Wymore A."/>
            <person name="Zhang Y."/>
            <person name="Zimmer A.D."/>
            <person name="Quatrano R.S."/>
            <person name="Mayer K.F.X."/>
            <person name="Goodstein D."/>
            <person name="Casacuberta J.M."/>
            <person name="Vandepoele K."/>
            <person name="Reski R."/>
            <person name="Cuming A.C."/>
            <person name="Tuskan G.A."/>
            <person name="Maumus F."/>
            <person name="Salse J."/>
            <person name="Schmutz J."/>
            <person name="Rensing S.A."/>
        </authorList>
    </citation>
    <scope>NUCLEOTIDE SEQUENCE [LARGE SCALE GENOMIC DNA]</scope>
    <source>
        <strain evidence="3 4">cv. Gransden 2004</strain>
    </source>
</reference>
<accession>A0A2K1IPB3</accession>